<dbReference type="EMBL" id="JALNMH010000009">
    <property type="protein sequence ID" value="MCK7594400.1"/>
    <property type="molecule type" value="Genomic_DNA"/>
</dbReference>
<sequence>MNCPKCQAEMQVVRVEGGEVDRCGGCGGLWFDMLEDQDLLSLAAEIDTGDPEVGRRHNAIDRISCPKCSDGQPMIRMVDPAQPHIWFESCTVCYGKFFDAGEYRDLAEFTVADWFKRLRARPRPE</sequence>
<dbReference type="Pfam" id="PF13453">
    <property type="entry name" value="Zn_ribbon_TFIIB"/>
    <property type="match status" value="1"/>
</dbReference>
<protein>
    <submittedName>
        <fullName evidence="2">Zf-TFIIB domain-containing protein</fullName>
    </submittedName>
</protein>
<reference evidence="2" key="1">
    <citation type="submission" date="2022-04" db="EMBL/GenBank/DDBJ databases">
        <title>Lysobacter sp. CAU 1642 isolated from sea sand.</title>
        <authorList>
            <person name="Kim W."/>
        </authorList>
    </citation>
    <scope>NUCLEOTIDE SEQUENCE</scope>
    <source>
        <strain evidence="2">CAU 1642</strain>
    </source>
</reference>
<dbReference type="Proteomes" id="UP001431449">
    <property type="component" value="Unassembled WGS sequence"/>
</dbReference>
<proteinExistence type="predicted"/>
<feature type="domain" description="Transcription factor zinc-finger" evidence="1">
    <location>
        <begin position="2"/>
        <end position="38"/>
    </location>
</feature>
<evidence type="ECO:0000259" key="1">
    <source>
        <dbReference type="Pfam" id="PF13453"/>
    </source>
</evidence>
<evidence type="ECO:0000313" key="3">
    <source>
        <dbReference type="Proteomes" id="UP001431449"/>
    </source>
</evidence>
<evidence type="ECO:0000313" key="2">
    <source>
        <dbReference type="EMBL" id="MCK7594400.1"/>
    </source>
</evidence>
<accession>A0ABT0GIN1</accession>
<organism evidence="2 3">
    <name type="scientific">Pseudomarimonas salicorniae</name>
    <dbReference type="NCBI Taxonomy" id="2933270"/>
    <lineage>
        <taxon>Bacteria</taxon>
        <taxon>Pseudomonadati</taxon>
        <taxon>Pseudomonadota</taxon>
        <taxon>Gammaproteobacteria</taxon>
        <taxon>Lysobacterales</taxon>
        <taxon>Lysobacteraceae</taxon>
        <taxon>Pseudomarimonas</taxon>
    </lineage>
</organism>
<gene>
    <name evidence="2" type="ORF">M0G41_12050</name>
</gene>
<dbReference type="InterPro" id="IPR027392">
    <property type="entry name" value="TF_Znf"/>
</dbReference>
<keyword evidence="3" id="KW-1185">Reference proteome</keyword>
<comment type="caution">
    <text evidence="2">The sequence shown here is derived from an EMBL/GenBank/DDBJ whole genome shotgun (WGS) entry which is preliminary data.</text>
</comment>
<name>A0ABT0GIN1_9GAMM</name>
<dbReference type="RefSeq" id="WP_248209534.1">
    <property type="nucleotide sequence ID" value="NZ_JALNMH010000009.1"/>
</dbReference>